<dbReference type="Gene3D" id="3.40.190.10">
    <property type="entry name" value="Periplasmic binding protein-like II"/>
    <property type="match status" value="2"/>
</dbReference>
<dbReference type="InterPro" id="IPR017103">
    <property type="entry name" value="Iontropic_Glu_rcpt_pln"/>
</dbReference>
<feature type="region of interest" description="Disordered" evidence="17">
    <location>
        <begin position="960"/>
        <end position="981"/>
    </location>
</feature>
<organism evidence="21 22">
    <name type="scientific">Manihot esculenta</name>
    <name type="common">Cassava</name>
    <name type="synonym">Jatropha manihot</name>
    <dbReference type="NCBI Taxonomy" id="3983"/>
    <lineage>
        <taxon>Eukaryota</taxon>
        <taxon>Viridiplantae</taxon>
        <taxon>Streptophyta</taxon>
        <taxon>Embryophyta</taxon>
        <taxon>Tracheophyta</taxon>
        <taxon>Spermatophyta</taxon>
        <taxon>Magnoliopsida</taxon>
        <taxon>eudicotyledons</taxon>
        <taxon>Gunneridae</taxon>
        <taxon>Pentapetalae</taxon>
        <taxon>rosids</taxon>
        <taxon>fabids</taxon>
        <taxon>Malpighiales</taxon>
        <taxon>Euphorbiaceae</taxon>
        <taxon>Crotonoideae</taxon>
        <taxon>Manihoteae</taxon>
        <taxon>Manihot</taxon>
    </lineage>
</organism>
<dbReference type="Pfam" id="PF01094">
    <property type="entry name" value="ANF_receptor"/>
    <property type="match status" value="1"/>
</dbReference>
<proteinExistence type="inferred from homology"/>
<evidence type="ECO:0000256" key="12">
    <source>
        <dbReference type="ARBA" id="ARBA00023286"/>
    </source>
</evidence>
<evidence type="ECO:0000313" key="22">
    <source>
        <dbReference type="Proteomes" id="UP000091857"/>
    </source>
</evidence>
<dbReference type="GO" id="GO:0015276">
    <property type="term" value="F:ligand-gated monoatomic ion channel activity"/>
    <property type="evidence" value="ECO:0000318"/>
    <property type="project" value="GO_Central"/>
</dbReference>
<dbReference type="SMART" id="SM00079">
    <property type="entry name" value="PBPe"/>
    <property type="match status" value="1"/>
</dbReference>
<comment type="similarity">
    <text evidence="2 15">Belongs to the glutamate-gated ion channel (TC 1.A.10.1) family.</text>
</comment>
<evidence type="ECO:0000256" key="4">
    <source>
        <dbReference type="ARBA" id="ARBA00022448"/>
    </source>
</evidence>
<evidence type="ECO:0000256" key="6">
    <source>
        <dbReference type="ARBA" id="ARBA00022729"/>
    </source>
</evidence>
<evidence type="ECO:0000256" key="15">
    <source>
        <dbReference type="PIRNR" id="PIRNR037090"/>
    </source>
</evidence>
<dbReference type="SUPFAM" id="SSF53822">
    <property type="entry name" value="Periplasmic binding protein-like I"/>
    <property type="match status" value="1"/>
</dbReference>
<dbReference type="STRING" id="3983.A0A2C9UXB2"/>
<dbReference type="PIRSF" id="PIRSF037090">
    <property type="entry name" value="Iontro_Glu-like_rcpt_pln"/>
    <property type="match status" value="1"/>
</dbReference>
<keyword evidence="12 15" id="KW-1071">Ligand-gated ion channel</keyword>
<comment type="function">
    <text evidence="14">Glutamate-gated receptor that probably acts as a non-selective cation channel. May be involved in light-signal transduction and calcium homeostasis via the regulation of calcium influx into cells.</text>
</comment>
<dbReference type="GO" id="GO:0038023">
    <property type="term" value="F:signaling receptor activity"/>
    <property type="evidence" value="ECO:0000318"/>
    <property type="project" value="GO_Central"/>
</dbReference>
<feature type="region of interest" description="Disordered" evidence="17">
    <location>
        <begin position="901"/>
        <end position="927"/>
    </location>
</feature>
<dbReference type="InterPro" id="IPR015683">
    <property type="entry name" value="Ionotropic_Glu_rcpt"/>
</dbReference>
<dbReference type="Pfam" id="PF00060">
    <property type="entry name" value="Lig_chan"/>
    <property type="match status" value="1"/>
</dbReference>
<dbReference type="Proteomes" id="UP000091857">
    <property type="component" value="Chromosome 11"/>
</dbReference>
<keyword evidence="9 15" id="KW-0472">Membrane</keyword>
<keyword evidence="7 18" id="KW-1133">Transmembrane helix</keyword>
<dbReference type="InterPro" id="IPR001320">
    <property type="entry name" value="Iontro_rcpt_C"/>
</dbReference>
<keyword evidence="8 15" id="KW-0406">Ion transport</keyword>
<keyword evidence="11" id="KW-0325">Glycoprotein</keyword>
<evidence type="ECO:0000256" key="5">
    <source>
        <dbReference type="ARBA" id="ARBA00022692"/>
    </source>
</evidence>
<evidence type="ECO:0000256" key="17">
    <source>
        <dbReference type="SAM" id="MobiDB-lite"/>
    </source>
</evidence>
<dbReference type="InterPro" id="IPR044440">
    <property type="entry name" value="GABAb_receptor_plant_PBP1"/>
</dbReference>
<dbReference type="FunFam" id="3.40.190.10:FF:000103">
    <property type="entry name" value="Glutamate receptor"/>
    <property type="match status" value="1"/>
</dbReference>
<comment type="subcellular location">
    <subcellularLocation>
        <location evidence="1">Membrane</location>
        <topology evidence="1">Multi-pass membrane protein</topology>
    </subcellularLocation>
</comment>
<evidence type="ECO:0000259" key="20">
    <source>
        <dbReference type="SMART" id="SM00079"/>
    </source>
</evidence>
<feature type="signal peptide" evidence="19">
    <location>
        <begin position="1"/>
        <end position="23"/>
    </location>
</feature>
<accession>A0A2C9UXB2</accession>
<dbReference type="InterPro" id="IPR001828">
    <property type="entry name" value="ANF_lig-bd_rcpt"/>
</dbReference>
<dbReference type="CDD" id="cd19990">
    <property type="entry name" value="PBP1_GABAb_receptor_plant"/>
    <property type="match status" value="1"/>
</dbReference>
<protein>
    <recommendedName>
        <fullName evidence="15">Glutamate receptor</fullName>
    </recommendedName>
</protein>
<dbReference type="Gramene" id="Manes.11G006700.1.v8.1">
    <property type="protein sequence ID" value="Manes.11G006700.1.v8.1.CDS"/>
    <property type="gene ID" value="Manes.11G006700.v8.1"/>
</dbReference>
<dbReference type="Gene3D" id="3.40.50.2300">
    <property type="match status" value="2"/>
</dbReference>
<dbReference type="CDD" id="cd13686">
    <property type="entry name" value="GluR_Plant"/>
    <property type="match status" value="1"/>
</dbReference>
<comment type="caution">
    <text evidence="21">The sequence shown here is derived from an EMBL/GenBank/DDBJ whole genome shotgun (WGS) entry which is preliminary data.</text>
</comment>
<reference evidence="22" key="1">
    <citation type="journal article" date="2016" name="Nat. Biotechnol.">
        <title>Sequencing wild and cultivated cassava and related species reveals extensive interspecific hybridization and genetic diversity.</title>
        <authorList>
            <person name="Bredeson J.V."/>
            <person name="Lyons J.B."/>
            <person name="Prochnik S.E."/>
            <person name="Wu G.A."/>
            <person name="Ha C.M."/>
            <person name="Edsinger-Gonzales E."/>
            <person name="Grimwood J."/>
            <person name="Schmutz J."/>
            <person name="Rabbi I.Y."/>
            <person name="Egesi C."/>
            <person name="Nauluvula P."/>
            <person name="Lebot V."/>
            <person name="Ndunguru J."/>
            <person name="Mkamilo G."/>
            <person name="Bart R.S."/>
            <person name="Setter T.L."/>
            <person name="Gleadow R.M."/>
            <person name="Kulakow P."/>
            <person name="Ferguson M.E."/>
            <person name="Rounsley S."/>
            <person name="Rokhsar D.S."/>
        </authorList>
    </citation>
    <scope>NUCLEOTIDE SEQUENCE [LARGE SCALE GENOMIC DNA]</scope>
    <source>
        <strain evidence="22">cv. AM560-2</strain>
    </source>
</reference>
<feature type="disulfide bond" evidence="16">
    <location>
        <begin position="751"/>
        <end position="825"/>
    </location>
</feature>
<keyword evidence="4 15" id="KW-0813">Transport</keyword>
<dbReference type="EMBL" id="CM004397">
    <property type="protein sequence ID" value="OAY36245.1"/>
    <property type="molecule type" value="Genomic_DNA"/>
</dbReference>
<feature type="transmembrane region" description="Helical" evidence="18">
    <location>
        <begin position="842"/>
        <end position="865"/>
    </location>
</feature>
<dbReference type="FunFam" id="3.40.50.2300:FF:000188">
    <property type="entry name" value="Glutamate receptor"/>
    <property type="match status" value="1"/>
</dbReference>
<keyword evidence="16" id="KW-1015">Disulfide bond</keyword>
<keyword evidence="13 15" id="KW-0407">Ion channel</keyword>
<evidence type="ECO:0000256" key="10">
    <source>
        <dbReference type="ARBA" id="ARBA00023170"/>
    </source>
</evidence>
<dbReference type="AlphaFoldDB" id="A0A2C9UXB2"/>
<dbReference type="InterPro" id="IPR028082">
    <property type="entry name" value="Peripla_BP_I"/>
</dbReference>
<dbReference type="SUPFAM" id="SSF53850">
    <property type="entry name" value="Periplasmic binding protein-like II"/>
    <property type="match status" value="1"/>
</dbReference>
<dbReference type="PANTHER" id="PTHR34836:SF1">
    <property type="entry name" value="OS09G0428600 PROTEIN"/>
    <property type="match status" value="1"/>
</dbReference>
<evidence type="ECO:0000256" key="7">
    <source>
        <dbReference type="ARBA" id="ARBA00022989"/>
    </source>
</evidence>
<dbReference type="InterPro" id="IPR019594">
    <property type="entry name" value="Glu/Gly-bd"/>
</dbReference>
<keyword evidence="5 18" id="KW-0812">Transmembrane</keyword>
<keyword evidence="10 15" id="KW-0675">Receptor</keyword>
<evidence type="ECO:0000256" key="1">
    <source>
        <dbReference type="ARBA" id="ARBA00004141"/>
    </source>
</evidence>
<evidence type="ECO:0000313" key="21">
    <source>
        <dbReference type="EMBL" id="OAY36245.1"/>
    </source>
</evidence>
<evidence type="ECO:0000256" key="11">
    <source>
        <dbReference type="ARBA" id="ARBA00023180"/>
    </source>
</evidence>
<comment type="function">
    <text evidence="15">Glutamate-gated receptor that probably acts as non-selective cation channel.</text>
</comment>
<evidence type="ECO:0000256" key="14">
    <source>
        <dbReference type="ARBA" id="ARBA00049638"/>
    </source>
</evidence>
<dbReference type="Gene3D" id="1.10.287.70">
    <property type="match status" value="1"/>
</dbReference>
<keyword evidence="6 19" id="KW-0732">Signal</keyword>
<evidence type="ECO:0000256" key="19">
    <source>
        <dbReference type="SAM" id="SignalP"/>
    </source>
</evidence>
<sequence length="981" mass="109172">MIRRSSFFLFFFFCFAAENSSSSIPVNVGVILDFDEVGRMWLSCISMSLLDFYAAHGDYKTRLVLHTRDSKDDVVSAAVAAVDLISNVKAEAIIGPTTSKQANFVIELGEKAQVPIISFTASVPSLASIKRPYFFRSRDSDKTQLKAIAAIVKNFGWREVVPIYVDDLYGVGILPYLFDALQAVGASVPYQSAISPWASDVDILKELYKLKTMQTRVFIVHMLPSLGARLFTKAKEAGMMSTGYVWIMTDGVTNLLSLLNDSTIDSMQGVLGVRPCVRKTKELKNFRLRWKRKLHREQPDLVDAELDIYGWLAYDATMALAMAIEEVAGNSTNLVMKEANVSSNLLLETIGVSKNGKKLSEALSSISFKGLTGDFHFVNQQLQSSAIQIVNINGVEPKGIGFWTSERGLFKRWKLNSTTNVYSTSQSKLATIIWPGEPTSNPKGWDIATSGKRLRIGVPVKDGFTEFVKVTRNVKTNITDVTGYCVDVFDAVMDQLPYDVAYDYFPFANSEGESAGTYNDLIHQVYLGEFDVVVGDVTILAKRSIYVDFAMPYTEASISMVVPIKDTKNDNALIFLKPFKLDLWVTTFCSFVAVAFVIWVLEHRINKSFRGPPSQQAGTSLWFAFSTMVFSPQEKVLNNLARIVVIIWSVVVLIITQSYTASLSSLLTVQQLQPSVTDVTELIRNREFVGYHKDSFVKEILIGLGFQDSQLLNYTSIEECQELLSKGSENGGIAAAFEQFPLVKLILARNCSNYASVEARTFMSKFPNQKKIANNIQQFKTRGFGFAFPLGSPLVPDVSRAILKVTESDVMGRIEDKWLSTKSICAGQANSFSSSRLGVSSFWVLFAITGGISFLALTTYVTMFVQQHWEELRTSNSMWSRIVDFFRIFNQKDSKWHTFRSEVNKGSTDGPYPHGEQGADSSAVHEGSVELADLSPTEHSTDLSPTEQPHQEVAPFGIDILPTNPKQLMPTATPINHHHTN</sequence>
<dbReference type="Pfam" id="PF10613">
    <property type="entry name" value="Lig_chan-Glu_bd"/>
    <property type="match status" value="1"/>
</dbReference>
<name>A0A2C9UXB2_MANES</name>
<evidence type="ECO:0000256" key="16">
    <source>
        <dbReference type="PIRSR" id="PIRSR037090-50"/>
    </source>
</evidence>
<evidence type="ECO:0000256" key="2">
    <source>
        <dbReference type="ARBA" id="ARBA00008685"/>
    </source>
</evidence>
<evidence type="ECO:0000256" key="18">
    <source>
        <dbReference type="SAM" id="Phobius"/>
    </source>
</evidence>
<keyword evidence="22" id="KW-1185">Reference proteome</keyword>
<dbReference type="FunFam" id="1.10.287.70:FF:000037">
    <property type="entry name" value="Glutamate receptor"/>
    <property type="match status" value="1"/>
</dbReference>
<dbReference type="GO" id="GO:0005886">
    <property type="term" value="C:plasma membrane"/>
    <property type="evidence" value="ECO:0000318"/>
    <property type="project" value="GO_Central"/>
</dbReference>
<feature type="chain" id="PRO_5012903526" description="Glutamate receptor" evidence="19">
    <location>
        <begin position="24"/>
        <end position="981"/>
    </location>
</feature>
<evidence type="ECO:0000256" key="3">
    <source>
        <dbReference type="ARBA" id="ARBA00011095"/>
    </source>
</evidence>
<evidence type="ECO:0000256" key="9">
    <source>
        <dbReference type="ARBA" id="ARBA00023136"/>
    </source>
</evidence>
<feature type="domain" description="Ionotropic glutamate receptor C-terminal" evidence="20">
    <location>
        <begin position="453"/>
        <end position="821"/>
    </location>
</feature>
<evidence type="ECO:0000256" key="8">
    <source>
        <dbReference type="ARBA" id="ARBA00023065"/>
    </source>
</evidence>
<feature type="transmembrane region" description="Helical" evidence="18">
    <location>
        <begin position="583"/>
        <end position="601"/>
    </location>
</feature>
<feature type="transmembrane region" description="Helical" evidence="18">
    <location>
        <begin position="640"/>
        <end position="659"/>
    </location>
</feature>
<comment type="subunit">
    <text evidence="3">May form heteromers.</text>
</comment>
<dbReference type="PANTHER" id="PTHR34836">
    <property type="entry name" value="OS06G0188250 PROTEIN"/>
    <property type="match status" value="1"/>
</dbReference>
<evidence type="ECO:0000256" key="13">
    <source>
        <dbReference type="ARBA" id="ARBA00023303"/>
    </source>
</evidence>
<gene>
    <name evidence="21" type="ORF">MANES_11G006700v8</name>
</gene>